<dbReference type="AlphaFoldDB" id="A0A5B0SD99"/>
<proteinExistence type="predicted"/>
<dbReference type="EMBL" id="VDEP01000069">
    <property type="protein sequence ID" value="KAA1134374.1"/>
    <property type="molecule type" value="Genomic_DNA"/>
</dbReference>
<reference evidence="2 3" key="1">
    <citation type="submission" date="2019-05" db="EMBL/GenBank/DDBJ databases">
        <title>Emergence of the Ug99 lineage of the wheat stem rust pathogen through somatic hybridization.</title>
        <authorList>
            <person name="Li F."/>
            <person name="Upadhyaya N.M."/>
            <person name="Sperschneider J."/>
            <person name="Matny O."/>
            <person name="Nguyen-Phuc H."/>
            <person name="Mago R."/>
            <person name="Raley C."/>
            <person name="Miller M.E."/>
            <person name="Silverstein K.A.T."/>
            <person name="Henningsen E."/>
            <person name="Hirsch C.D."/>
            <person name="Visser B."/>
            <person name="Pretorius Z.A."/>
            <person name="Steffenson B.J."/>
            <person name="Schwessinger B."/>
            <person name="Dodds P.N."/>
            <person name="Figueroa M."/>
        </authorList>
    </citation>
    <scope>NUCLEOTIDE SEQUENCE [LARGE SCALE GENOMIC DNA]</scope>
    <source>
        <strain evidence="2 3">Ug99</strain>
    </source>
</reference>
<protein>
    <submittedName>
        <fullName evidence="2">Uncharacterized protein</fullName>
    </submittedName>
</protein>
<comment type="caution">
    <text evidence="2">The sequence shown here is derived from an EMBL/GenBank/DDBJ whole genome shotgun (WGS) entry which is preliminary data.</text>
</comment>
<gene>
    <name evidence="2" type="ORF">PGTUg99_035868</name>
</gene>
<name>A0A5B0SD99_PUCGR</name>
<organism evidence="2 3">
    <name type="scientific">Puccinia graminis f. sp. tritici</name>
    <dbReference type="NCBI Taxonomy" id="56615"/>
    <lineage>
        <taxon>Eukaryota</taxon>
        <taxon>Fungi</taxon>
        <taxon>Dikarya</taxon>
        <taxon>Basidiomycota</taxon>
        <taxon>Pucciniomycotina</taxon>
        <taxon>Pucciniomycetes</taxon>
        <taxon>Pucciniales</taxon>
        <taxon>Pucciniaceae</taxon>
        <taxon>Puccinia</taxon>
    </lineage>
</organism>
<evidence type="ECO:0000313" key="3">
    <source>
        <dbReference type="Proteomes" id="UP000325313"/>
    </source>
</evidence>
<feature type="region of interest" description="Disordered" evidence="1">
    <location>
        <begin position="100"/>
        <end position="176"/>
    </location>
</feature>
<feature type="compositionally biased region" description="Low complexity" evidence="1">
    <location>
        <begin position="101"/>
        <end position="132"/>
    </location>
</feature>
<sequence>MSHPTQPPSILCPLPRRTHSNPIYNHNNHRNNNRTKKLEQELTSSDDVFVHSKSSTQQQPSYILTQNTTSLSEFLSLFTPASEANRQSILIYQNHLDSSIQPTNGQSSNQSSQPTSPIRTTTSTPLSSSSSSSPPPPPPLLPPPPPPSSSSSASSKPNQNHLPQPTEDLDLPPQIGLTVIPNHLSSIVSSPISRCHNPLPRHAELDVLASRLTKPFESFELHQDHHHTHHHLSLDAKDGQRAAIDEDAQSDHPLATLMPALTLEPSVPALDDPPTKSVV</sequence>
<evidence type="ECO:0000256" key="1">
    <source>
        <dbReference type="SAM" id="MobiDB-lite"/>
    </source>
</evidence>
<evidence type="ECO:0000313" key="2">
    <source>
        <dbReference type="EMBL" id="KAA1134374.1"/>
    </source>
</evidence>
<feature type="compositionally biased region" description="Pro residues" evidence="1">
    <location>
        <begin position="133"/>
        <end position="148"/>
    </location>
</feature>
<dbReference type="Proteomes" id="UP000325313">
    <property type="component" value="Unassembled WGS sequence"/>
</dbReference>
<accession>A0A5B0SD99</accession>